<keyword evidence="8 15" id="KW-0479">Metal-binding</keyword>
<feature type="domain" description="CFEM" evidence="17">
    <location>
        <begin position="1"/>
        <end position="114"/>
    </location>
</feature>
<name>A0A010Q9B2_9PEZI</name>
<dbReference type="GO" id="GO:0005576">
    <property type="term" value="C:extracellular region"/>
    <property type="evidence" value="ECO:0007669"/>
    <property type="project" value="UniProtKB-SubCell"/>
</dbReference>
<dbReference type="HOGENOM" id="CLU_063084_5_1_1"/>
<evidence type="ECO:0000256" key="13">
    <source>
        <dbReference type="ARBA" id="ARBA00023180"/>
    </source>
</evidence>
<dbReference type="Pfam" id="PF05730">
    <property type="entry name" value="CFEM"/>
    <property type="match status" value="1"/>
</dbReference>
<comment type="subcellular location">
    <subcellularLocation>
        <location evidence="1">Cell membrane</location>
        <topology evidence="1">Lipid-anchor</topology>
        <topology evidence="1">GPI-anchor</topology>
    </subcellularLocation>
    <subcellularLocation>
        <location evidence="2">Secreted</location>
    </subcellularLocation>
</comment>
<dbReference type="GO" id="GO:0098552">
    <property type="term" value="C:side of membrane"/>
    <property type="evidence" value="ECO:0007669"/>
    <property type="project" value="UniProtKB-KW"/>
</dbReference>
<keyword evidence="13" id="KW-0325">Glycoprotein</keyword>
<proteinExistence type="inferred from homology"/>
<feature type="chain" id="PRO_5001454646" description="CFEM domain-containing protein" evidence="16">
    <location>
        <begin position="17"/>
        <end position="183"/>
    </location>
</feature>
<dbReference type="EMBL" id="JARH01000844">
    <property type="protein sequence ID" value="EXF76437.1"/>
    <property type="molecule type" value="Genomic_DNA"/>
</dbReference>
<accession>A0A010Q9B2</accession>
<evidence type="ECO:0000256" key="10">
    <source>
        <dbReference type="ARBA" id="ARBA00023004"/>
    </source>
</evidence>
<dbReference type="GO" id="GO:0046872">
    <property type="term" value="F:metal ion binding"/>
    <property type="evidence" value="ECO:0007669"/>
    <property type="project" value="UniProtKB-UniRule"/>
</dbReference>
<keyword evidence="6 15" id="KW-0349">Heme</keyword>
<dbReference type="AlphaFoldDB" id="A0A010Q9B2"/>
<keyword evidence="7" id="KW-0336">GPI-anchor</keyword>
<dbReference type="eggNOG" id="ENOG502RFZM">
    <property type="taxonomic scope" value="Eukaryota"/>
</dbReference>
<feature type="binding site" description="axial binding residue" evidence="15">
    <location>
        <position position="47"/>
    </location>
    <ligand>
        <name>heme</name>
        <dbReference type="ChEBI" id="CHEBI:30413"/>
    </ligand>
    <ligandPart>
        <name>Fe</name>
        <dbReference type="ChEBI" id="CHEBI:18248"/>
    </ligandPart>
</feature>
<dbReference type="InterPro" id="IPR008427">
    <property type="entry name" value="Extracellular_membr_CFEM_dom"/>
</dbReference>
<evidence type="ECO:0000256" key="9">
    <source>
        <dbReference type="ARBA" id="ARBA00022729"/>
    </source>
</evidence>
<evidence type="ECO:0000256" key="11">
    <source>
        <dbReference type="ARBA" id="ARBA00023136"/>
    </source>
</evidence>
<evidence type="ECO:0000313" key="18">
    <source>
        <dbReference type="EMBL" id="EXF76437.1"/>
    </source>
</evidence>
<keyword evidence="14" id="KW-0449">Lipoprotein</keyword>
<dbReference type="OrthoDB" id="3767534at2759"/>
<evidence type="ECO:0000313" key="19">
    <source>
        <dbReference type="Proteomes" id="UP000020467"/>
    </source>
</evidence>
<evidence type="ECO:0000256" key="7">
    <source>
        <dbReference type="ARBA" id="ARBA00022622"/>
    </source>
</evidence>
<keyword evidence="5" id="KW-0964">Secreted</keyword>
<evidence type="ECO:0000256" key="2">
    <source>
        <dbReference type="ARBA" id="ARBA00004613"/>
    </source>
</evidence>
<evidence type="ECO:0000256" key="12">
    <source>
        <dbReference type="ARBA" id="ARBA00023157"/>
    </source>
</evidence>
<dbReference type="STRING" id="1445577.A0A010Q9B2"/>
<keyword evidence="4" id="KW-1003">Cell membrane</keyword>
<gene>
    <name evidence="18" type="ORF">CFIO01_11824</name>
</gene>
<dbReference type="GO" id="GO:0005886">
    <property type="term" value="C:plasma membrane"/>
    <property type="evidence" value="ECO:0007669"/>
    <property type="project" value="UniProtKB-SubCell"/>
</dbReference>
<keyword evidence="10 15" id="KW-0408">Iron</keyword>
<keyword evidence="9 16" id="KW-0732">Signal</keyword>
<comment type="caution">
    <text evidence="15">Lacks conserved residue(s) required for the propagation of feature annotation.</text>
</comment>
<evidence type="ECO:0000256" key="15">
    <source>
        <dbReference type="PROSITE-ProRule" id="PRU01356"/>
    </source>
</evidence>
<dbReference type="PANTHER" id="PTHR37928">
    <property type="entry name" value="CFEM DOMAIN PROTEIN (AFU_ORTHOLOGUE AFUA_6G14090)"/>
    <property type="match status" value="1"/>
</dbReference>
<evidence type="ECO:0000259" key="17">
    <source>
        <dbReference type="PROSITE" id="PS52012"/>
    </source>
</evidence>
<evidence type="ECO:0000256" key="5">
    <source>
        <dbReference type="ARBA" id="ARBA00022525"/>
    </source>
</evidence>
<dbReference type="SMART" id="SM00747">
    <property type="entry name" value="CFEM"/>
    <property type="match status" value="1"/>
</dbReference>
<sequence length="183" mass="17514">MKYSYVLLATAGLAAAQQKFTDVVPKCSIDCLTKAVKDGTKCSSIDDSACICEADNYRSIYTVGVNCVLQACGSDVAIGQLLPAAGKFCREVTGGASAPPVDSASASASAVVSSAIASLSSAAASASTAASNATASVSITATPTAGASSTAAAATTASQAGAAPALASMGALGMLALGGLAAF</sequence>
<feature type="signal peptide" evidence="16">
    <location>
        <begin position="1"/>
        <end position="16"/>
    </location>
</feature>
<keyword evidence="11" id="KW-0472">Membrane</keyword>
<evidence type="ECO:0000256" key="8">
    <source>
        <dbReference type="ARBA" id="ARBA00022723"/>
    </source>
</evidence>
<comment type="similarity">
    <text evidence="3">Belongs to the RBT5 family.</text>
</comment>
<dbReference type="PROSITE" id="PS52012">
    <property type="entry name" value="CFEM"/>
    <property type="match status" value="1"/>
</dbReference>
<comment type="caution">
    <text evidence="18">The sequence shown here is derived from an EMBL/GenBank/DDBJ whole genome shotgun (WGS) entry which is preliminary data.</text>
</comment>
<organism evidence="18 19">
    <name type="scientific">Colletotrichum fioriniae PJ7</name>
    <dbReference type="NCBI Taxonomy" id="1445577"/>
    <lineage>
        <taxon>Eukaryota</taxon>
        <taxon>Fungi</taxon>
        <taxon>Dikarya</taxon>
        <taxon>Ascomycota</taxon>
        <taxon>Pezizomycotina</taxon>
        <taxon>Sordariomycetes</taxon>
        <taxon>Hypocreomycetidae</taxon>
        <taxon>Glomerellales</taxon>
        <taxon>Glomerellaceae</taxon>
        <taxon>Colletotrichum</taxon>
        <taxon>Colletotrichum acutatum species complex</taxon>
    </lineage>
</organism>
<evidence type="ECO:0000256" key="1">
    <source>
        <dbReference type="ARBA" id="ARBA00004609"/>
    </source>
</evidence>
<keyword evidence="12" id="KW-1015">Disulfide bond</keyword>
<evidence type="ECO:0000256" key="14">
    <source>
        <dbReference type="ARBA" id="ARBA00023288"/>
    </source>
</evidence>
<dbReference type="InterPro" id="IPR051735">
    <property type="entry name" value="CFEM_domain"/>
</dbReference>
<dbReference type="Proteomes" id="UP000020467">
    <property type="component" value="Unassembled WGS sequence"/>
</dbReference>
<dbReference type="KEGG" id="cfj:CFIO01_11824"/>
<evidence type="ECO:0000256" key="6">
    <source>
        <dbReference type="ARBA" id="ARBA00022617"/>
    </source>
</evidence>
<keyword evidence="19" id="KW-1185">Reference proteome</keyword>
<evidence type="ECO:0000256" key="4">
    <source>
        <dbReference type="ARBA" id="ARBA00022475"/>
    </source>
</evidence>
<dbReference type="PANTHER" id="PTHR37928:SF2">
    <property type="entry name" value="GPI ANCHORED CFEM DOMAIN PROTEIN (AFU_ORTHOLOGUE AFUA_6G10580)"/>
    <property type="match status" value="1"/>
</dbReference>
<evidence type="ECO:0000256" key="16">
    <source>
        <dbReference type="SAM" id="SignalP"/>
    </source>
</evidence>
<protein>
    <recommendedName>
        <fullName evidence="17">CFEM domain-containing protein</fullName>
    </recommendedName>
</protein>
<evidence type="ECO:0000256" key="3">
    <source>
        <dbReference type="ARBA" id="ARBA00010031"/>
    </source>
</evidence>
<reference evidence="18 19" key="1">
    <citation type="submission" date="2014-02" db="EMBL/GenBank/DDBJ databases">
        <title>The genome sequence of Colletotrichum fioriniae PJ7.</title>
        <authorList>
            <person name="Baroncelli R."/>
            <person name="Thon M.R."/>
        </authorList>
    </citation>
    <scope>NUCLEOTIDE SEQUENCE [LARGE SCALE GENOMIC DNA]</scope>
    <source>
        <strain evidence="18 19">PJ7</strain>
    </source>
</reference>